<evidence type="ECO:0000256" key="2">
    <source>
        <dbReference type="ARBA" id="ARBA00022729"/>
    </source>
</evidence>
<name>A0A1F7YV38_9BACT</name>
<accession>A0A1F7YV38</accession>
<proteinExistence type="inferred from homology"/>
<keyword evidence="7" id="KW-0812">Transmembrane</keyword>
<dbReference type="AlphaFoldDB" id="A0A1F7YV38"/>
<feature type="region of interest" description="Disordered" evidence="6">
    <location>
        <begin position="46"/>
        <end position="67"/>
    </location>
</feature>
<dbReference type="InterPro" id="IPR012336">
    <property type="entry name" value="Thioredoxin-like_fold"/>
</dbReference>
<evidence type="ECO:0000313" key="10">
    <source>
        <dbReference type="Proteomes" id="UP000177263"/>
    </source>
</evidence>
<evidence type="ECO:0000259" key="8">
    <source>
        <dbReference type="PROSITE" id="PS51352"/>
    </source>
</evidence>
<keyword evidence="7" id="KW-1133">Transmembrane helix</keyword>
<dbReference type="PROSITE" id="PS51352">
    <property type="entry name" value="THIOREDOXIN_2"/>
    <property type="match status" value="1"/>
</dbReference>
<reference evidence="9 10" key="1">
    <citation type="journal article" date="2016" name="Nat. Commun.">
        <title>Thousands of microbial genomes shed light on interconnected biogeochemical processes in an aquifer system.</title>
        <authorList>
            <person name="Anantharaman K."/>
            <person name="Brown C.T."/>
            <person name="Hug L.A."/>
            <person name="Sharon I."/>
            <person name="Castelle C.J."/>
            <person name="Probst A.J."/>
            <person name="Thomas B.C."/>
            <person name="Singh A."/>
            <person name="Wilkins M.J."/>
            <person name="Karaoz U."/>
            <person name="Brodie E.L."/>
            <person name="Williams K.H."/>
            <person name="Hubbard S.S."/>
            <person name="Banfield J.F."/>
        </authorList>
    </citation>
    <scope>NUCLEOTIDE SEQUENCE [LARGE SCALE GENOMIC DNA]</scope>
</reference>
<keyword evidence="2" id="KW-0732">Signal</keyword>
<dbReference type="PANTHER" id="PTHR13887">
    <property type="entry name" value="GLUTATHIONE S-TRANSFERASE KAPPA"/>
    <property type="match status" value="1"/>
</dbReference>
<dbReference type="STRING" id="1802500.A2801_03220"/>
<evidence type="ECO:0000313" key="9">
    <source>
        <dbReference type="EMBL" id="OGM30355.1"/>
    </source>
</evidence>
<keyword evidence="5" id="KW-0676">Redox-active center</keyword>
<evidence type="ECO:0000256" key="1">
    <source>
        <dbReference type="ARBA" id="ARBA00005791"/>
    </source>
</evidence>
<protein>
    <recommendedName>
        <fullName evidence="8">Thioredoxin domain-containing protein</fullName>
    </recommendedName>
</protein>
<dbReference type="InterPro" id="IPR036249">
    <property type="entry name" value="Thioredoxin-like_sf"/>
</dbReference>
<feature type="domain" description="Thioredoxin" evidence="8">
    <location>
        <begin position="58"/>
        <end position="253"/>
    </location>
</feature>
<sequence length="254" mass="27139">MARKETQSFYEKVVPVMLLVIVAIAFSVGMLWQKVSDLEKGGARTTGTVAQQPTTGGAAGVQPAADGKLSESQSANIPAVTDQDHTLGNLNAEVFLIEYSDFECPYCARFHPTAQQALEEYGDKIAWVYRHFPLDSIHPRAQAAAQASECIAELGGETAFWKFADEAFTQGAASLDDLPALAVAAGVNEGAFNDCFNASRYANKVDTQYQEGLKAGITGTPGNFIVNKNGDAWLIPGAIPFESLKTTIDEALGL</sequence>
<dbReference type="InterPro" id="IPR013766">
    <property type="entry name" value="Thioredoxin_domain"/>
</dbReference>
<dbReference type="GO" id="GO:0016491">
    <property type="term" value="F:oxidoreductase activity"/>
    <property type="evidence" value="ECO:0007669"/>
    <property type="project" value="UniProtKB-KW"/>
</dbReference>
<dbReference type="Proteomes" id="UP000177263">
    <property type="component" value="Unassembled WGS sequence"/>
</dbReference>
<comment type="caution">
    <text evidence="9">The sequence shown here is derived from an EMBL/GenBank/DDBJ whole genome shotgun (WGS) entry which is preliminary data.</text>
</comment>
<dbReference type="Gene3D" id="3.40.30.10">
    <property type="entry name" value="Glutaredoxin"/>
    <property type="match status" value="1"/>
</dbReference>
<keyword evidence="4" id="KW-1015">Disulfide bond</keyword>
<evidence type="ECO:0000256" key="3">
    <source>
        <dbReference type="ARBA" id="ARBA00023002"/>
    </source>
</evidence>
<keyword evidence="3" id="KW-0560">Oxidoreductase</keyword>
<dbReference type="Pfam" id="PF13462">
    <property type="entry name" value="Thioredoxin_4"/>
    <property type="match status" value="1"/>
</dbReference>
<feature type="transmembrane region" description="Helical" evidence="7">
    <location>
        <begin position="12"/>
        <end position="32"/>
    </location>
</feature>
<gene>
    <name evidence="9" type="ORF">A2801_03220</name>
</gene>
<evidence type="ECO:0000256" key="6">
    <source>
        <dbReference type="SAM" id="MobiDB-lite"/>
    </source>
</evidence>
<evidence type="ECO:0000256" key="5">
    <source>
        <dbReference type="ARBA" id="ARBA00023284"/>
    </source>
</evidence>
<dbReference type="PANTHER" id="PTHR13887:SF14">
    <property type="entry name" value="DISULFIDE BOND FORMATION PROTEIN D"/>
    <property type="match status" value="1"/>
</dbReference>
<evidence type="ECO:0000256" key="7">
    <source>
        <dbReference type="SAM" id="Phobius"/>
    </source>
</evidence>
<dbReference type="EMBL" id="MGGM01000001">
    <property type="protein sequence ID" value="OGM30355.1"/>
    <property type="molecule type" value="Genomic_DNA"/>
</dbReference>
<organism evidence="9 10">
    <name type="scientific">Candidatus Woesebacteria bacterium RIFCSPHIGHO2_01_FULL_41_10</name>
    <dbReference type="NCBI Taxonomy" id="1802500"/>
    <lineage>
        <taxon>Bacteria</taxon>
        <taxon>Candidatus Woeseibacteriota</taxon>
    </lineage>
</organism>
<keyword evidence="7" id="KW-0472">Membrane</keyword>
<comment type="similarity">
    <text evidence="1">Belongs to the thioredoxin family. DsbA subfamily.</text>
</comment>
<evidence type="ECO:0000256" key="4">
    <source>
        <dbReference type="ARBA" id="ARBA00023157"/>
    </source>
</evidence>
<dbReference type="SUPFAM" id="SSF52833">
    <property type="entry name" value="Thioredoxin-like"/>
    <property type="match status" value="1"/>
</dbReference>
<feature type="compositionally biased region" description="Polar residues" evidence="6">
    <location>
        <begin position="46"/>
        <end position="55"/>
    </location>
</feature>